<dbReference type="GeneID" id="57967885"/>
<dbReference type="EMBL" id="JAINVB010000001">
    <property type="protein sequence ID" value="MCK0084434.1"/>
    <property type="molecule type" value="Genomic_DNA"/>
</dbReference>
<dbReference type="EMBL" id="JAQLGM010000043">
    <property type="protein sequence ID" value="MDB2001616.1"/>
    <property type="molecule type" value="Genomic_DNA"/>
</dbReference>
<dbReference type="AlphaFoldDB" id="A0AAW6AUL6"/>
<evidence type="ECO:0000313" key="4">
    <source>
        <dbReference type="Proteomes" id="UP001300871"/>
    </source>
</evidence>
<dbReference type="Proteomes" id="UP001203136">
    <property type="component" value="Unassembled WGS sequence"/>
</dbReference>
<reference evidence="2" key="1">
    <citation type="journal article" date="2022" name="Cell Host Microbe">
        <title>Colonization of the live biotherapeutic product VE303 and modulation of the microbiota and metabolites in healthy volunteers.</title>
        <authorList>
            <person name="Dsouza M."/>
            <person name="Menon R."/>
            <person name="Crossette E."/>
            <person name="Bhattarai S.K."/>
            <person name="Schneider J."/>
            <person name="Kim Y.G."/>
            <person name="Reddy S."/>
            <person name="Caballero S."/>
            <person name="Felix C."/>
            <person name="Cornacchione L."/>
            <person name="Hendrickson J."/>
            <person name="Watson A.R."/>
            <person name="Minot S.S."/>
            <person name="Greenfield N."/>
            <person name="Schopf L."/>
            <person name="Szabady R."/>
            <person name="Patarroyo J."/>
            <person name="Smith W."/>
            <person name="Harrison P."/>
            <person name="Kuijper E.J."/>
            <person name="Kelly C.P."/>
            <person name="Olle B."/>
            <person name="Bobilev D."/>
            <person name="Silber J.L."/>
            <person name="Bucci V."/>
            <person name="Roberts B."/>
            <person name="Faith J."/>
            <person name="Norman J.M."/>
        </authorList>
    </citation>
    <scope>NUCLEOTIDE SEQUENCE</scope>
    <source>
        <strain evidence="2">VE303-04</strain>
    </source>
</reference>
<proteinExistence type="predicted"/>
<accession>A0AAW6AUL6</accession>
<evidence type="ECO:0008006" key="5">
    <source>
        <dbReference type="Google" id="ProtNLM"/>
    </source>
</evidence>
<name>A0AAW6AUL6_CLOSY</name>
<dbReference type="PROSITE" id="PS51257">
    <property type="entry name" value="PROKAR_LIPOPROTEIN"/>
    <property type="match status" value="1"/>
</dbReference>
<evidence type="ECO:0000256" key="1">
    <source>
        <dbReference type="SAM" id="SignalP"/>
    </source>
</evidence>
<sequence>MKRFLVLAACMVLLSGCTQSNIVNPESETKIADPNFDIQDDIEIDWTQVSADAESVFEDTGAYPYSKDFHFLLEPQKKEVMLVWVVSDDFPASEIRTYSDNLIKGFNDVVATQDFSIETSSDDSYGGLWKNYALSFGIAPESTQDDEETWFISGNFGAGVDFVLPDTAELEKNLAAQESGGTQAAE</sequence>
<feature type="chain" id="PRO_5044477584" description="Lipoprotein" evidence="1">
    <location>
        <begin position="21"/>
        <end position="186"/>
    </location>
</feature>
<protein>
    <recommendedName>
        <fullName evidence="5">Lipoprotein</fullName>
    </recommendedName>
</protein>
<dbReference type="Proteomes" id="UP001300871">
    <property type="component" value="Unassembled WGS sequence"/>
</dbReference>
<evidence type="ECO:0000313" key="3">
    <source>
        <dbReference type="EMBL" id="MDB2001616.1"/>
    </source>
</evidence>
<evidence type="ECO:0000313" key="2">
    <source>
        <dbReference type="EMBL" id="MCK0084434.1"/>
    </source>
</evidence>
<gene>
    <name evidence="2" type="ORF">K5I21_00800</name>
    <name evidence="3" type="ORF">PM006_15535</name>
</gene>
<comment type="caution">
    <text evidence="3">The sequence shown here is derived from an EMBL/GenBank/DDBJ whole genome shotgun (WGS) entry which is preliminary data.</text>
</comment>
<feature type="signal peptide" evidence="1">
    <location>
        <begin position="1"/>
        <end position="20"/>
    </location>
</feature>
<keyword evidence="1" id="KW-0732">Signal</keyword>
<reference evidence="3" key="2">
    <citation type="submission" date="2023-01" db="EMBL/GenBank/DDBJ databases">
        <title>Human gut microbiome strain richness.</title>
        <authorList>
            <person name="Chen-Liaw A."/>
        </authorList>
    </citation>
    <scope>NUCLEOTIDE SEQUENCE</scope>
    <source>
        <strain evidence="3">B1_m1001713B170214d0_201011</strain>
    </source>
</reference>
<organism evidence="3 4">
    <name type="scientific">Clostridium symbiosum</name>
    <name type="common">Bacteroides symbiosus</name>
    <dbReference type="NCBI Taxonomy" id="1512"/>
    <lineage>
        <taxon>Bacteria</taxon>
        <taxon>Bacillati</taxon>
        <taxon>Bacillota</taxon>
        <taxon>Clostridia</taxon>
        <taxon>Lachnospirales</taxon>
        <taxon>Lachnospiraceae</taxon>
        <taxon>Otoolea</taxon>
    </lineage>
</organism>
<dbReference type="RefSeq" id="WP_003497533.1">
    <property type="nucleotide sequence ID" value="NZ_BAABZD010000003.1"/>
</dbReference>